<dbReference type="EMBL" id="JANFYS010000016">
    <property type="protein sequence ID" value="MCQ4770558.1"/>
    <property type="molecule type" value="Genomic_DNA"/>
</dbReference>
<feature type="domain" description="FAD-binding" evidence="1">
    <location>
        <begin position="98"/>
        <end position="262"/>
    </location>
</feature>
<protein>
    <submittedName>
        <fullName evidence="3">FAD-binding protein</fullName>
    </submittedName>
</protein>
<feature type="domain" description="FAD-dependent protein C-terminal" evidence="2">
    <location>
        <begin position="283"/>
        <end position="477"/>
    </location>
</feature>
<dbReference type="Gene3D" id="3.50.50.60">
    <property type="entry name" value="FAD/NAD(P)-binding domain"/>
    <property type="match status" value="2"/>
</dbReference>
<dbReference type="PANTHER" id="PTHR42842:SF3">
    <property type="entry name" value="FAD_NAD(P)-BINDING OXIDOREDUCTASE FAMILY PROTEIN"/>
    <property type="match status" value="1"/>
</dbReference>
<dbReference type="Pfam" id="PF21688">
    <property type="entry name" value="FAD-depend_C"/>
    <property type="match status" value="1"/>
</dbReference>
<dbReference type="InterPro" id="IPR028348">
    <property type="entry name" value="FAD-binding_protein"/>
</dbReference>
<dbReference type="Proteomes" id="UP001204562">
    <property type="component" value="Unassembled WGS sequence"/>
</dbReference>
<gene>
    <name evidence="3" type="ORF">NE579_08790</name>
</gene>
<comment type="caution">
    <text evidence="3">The sequence shown here is derived from an EMBL/GenBank/DDBJ whole genome shotgun (WGS) entry which is preliminary data.</text>
</comment>
<accession>A0AAW5JMJ6</accession>
<organism evidence="3 4">
    <name type="scientific">Intestinimonas massiliensis</name>
    <name type="common">ex Afouda et al. 2020</name>
    <dbReference type="NCBI Taxonomy" id="1673721"/>
    <lineage>
        <taxon>Bacteria</taxon>
        <taxon>Bacillati</taxon>
        <taxon>Bacillota</taxon>
        <taxon>Clostridia</taxon>
        <taxon>Eubacteriales</taxon>
        <taxon>Intestinimonas</taxon>
    </lineage>
</organism>
<evidence type="ECO:0000313" key="3">
    <source>
        <dbReference type="EMBL" id="MCQ4770558.1"/>
    </source>
</evidence>
<dbReference type="Gene3D" id="3.30.70.2700">
    <property type="match status" value="1"/>
</dbReference>
<dbReference type="SUPFAM" id="SSF51905">
    <property type="entry name" value="FAD/NAD(P)-binding domain"/>
    <property type="match status" value="1"/>
</dbReference>
<dbReference type="InterPro" id="IPR036188">
    <property type="entry name" value="FAD/NAD-bd_sf"/>
</dbReference>
<reference evidence="3" key="1">
    <citation type="submission" date="2022-06" db="EMBL/GenBank/DDBJ databases">
        <title>Isolation of gut microbiota from human fecal samples.</title>
        <authorList>
            <person name="Pamer E.G."/>
            <person name="Barat B."/>
            <person name="Waligurski E."/>
            <person name="Medina S."/>
            <person name="Paddock L."/>
            <person name="Mostad J."/>
        </authorList>
    </citation>
    <scope>NUCLEOTIDE SEQUENCE</scope>
    <source>
        <strain evidence="3">DFI.9.91</strain>
    </source>
</reference>
<proteinExistence type="predicted"/>
<dbReference type="PIRSF" id="PIRSF038984">
    <property type="entry name" value="FAD_binding_protein"/>
    <property type="match status" value="1"/>
</dbReference>
<dbReference type="PANTHER" id="PTHR42842">
    <property type="entry name" value="FAD/NAD(P)-BINDING OXIDOREDUCTASE"/>
    <property type="match status" value="1"/>
</dbReference>
<evidence type="ECO:0000259" key="2">
    <source>
        <dbReference type="Pfam" id="PF21688"/>
    </source>
</evidence>
<dbReference type="Pfam" id="PF01494">
    <property type="entry name" value="FAD_binding_3"/>
    <property type="match status" value="1"/>
</dbReference>
<dbReference type="GO" id="GO:0071949">
    <property type="term" value="F:FAD binding"/>
    <property type="evidence" value="ECO:0007669"/>
    <property type="project" value="InterPro"/>
</dbReference>
<evidence type="ECO:0000259" key="1">
    <source>
        <dbReference type="Pfam" id="PF01494"/>
    </source>
</evidence>
<dbReference type="AlphaFoldDB" id="A0AAW5JMJ6"/>
<evidence type="ECO:0000313" key="4">
    <source>
        <dbReference type="Proteomes" id="UP001204562"/>
    </source>
</evidence>
<sequence>MIRISNLPLPVDGDLEQLRRKAARLLGLRPALVRDLTLTRQSIDARKKTDVHYVCTVELSADHEEDLVRRANRKNIALFQRQPYVFPAAARTSPLPPVVVGMGPAGLFAALFLARAGLAPIVLERGRPVEQRAADVAAFWSSGVLDPLSNVQFGEGGAGTFSDGKLTTGTHDGRISAVLEALVEHGAPEDILWSHKPHIGTDVLRQVVKRIRAELLARGCDVRFEHRLTGLRQKDGRLTGLTVAAPGGPYDLEADALVLAPGHSARDTFRMLFEAGVPMEQKPFAIGVRIEHRQSDVSLAQFGPAWEKLPPADYKLACHLPNGRSAFTFCVCPGGEVVAAASEPGRLVTNGMSGRARDGENSNGGLLVGVAPADFGSPHPLAGMEFQAVWEERAFALGGGGFYAPAACVGSFLAGTAPTLSPSVNPTYRPGVVPADLSRCLPGFVTDTLRGALPLLGKKLRGFDAPSALLTGVETRSSSPVRILRGEDLQSPLRGLYPCGEGGGWAGGIVSAAVDGIRVAEQIAAGSRLPPDPLTSPPHSG</sequence>
<dbReference type="RefSeq" id="WP_050618849.1">
    <property type="nucleotide sequence ID" value="NZ_JANFYS010000016.1"/>
</dbReference>
<dbReference type="InterPro" id="IPR049516">
    <property type="entry name" value="FAD-depend_C"/>
</dbReference>
<name>A0AAW5JMJ6_9FIRM</name>
<dbReference type="InterPro" id="IPR002938">
    <property type="entry name" value="FAD-bd"/>
</dbReference>
<dbReference type="PRINTS" id="PR00469">
    <property type="entry name" value="PNDRDTASEII"/>
</dbReference>